<protein>
    <recommendedName>
        <fullName evidence="3">Sigma-70 family RNA polymerase sigma factor</fullName>
    </recommendedName>
</protein>
<dbReference type="Proteomes" id="UP001595858">
    <property type="component" value="Unassembled WGS sequence"/>
</dbReference>
<sequence>MSNSVSSTPFYVLRRSFETLAHTPGGPLLDLSDIAEAPAAALGPGALAAWLPRAGADATDEVWRCLITRARSGESVWSVVAAGLALPGLYGARRRLCGGLADEVADLEAEMLSGLLAQMQSMDLGPGAVCGRLVYAARKAGQRYRYAREQARHHQLPREVARPDAVVSAGARGPVTVLAEAIARGILTRQEAELLARTHLEGRRLAAVAQELGLSYATARRRRKRARAHLVETVTTGKFPA</sequence>
<evidence type="ECO:0000313" key="2">
    <source>
        <dbReference type="Proteomes" id="UP001595858"/>
    </source>
</evidence>
<evidence type="ECO:0000313" key="1">
    <source>
        <dbReference type="EMBL" id="MFC4866281.1"/>
    </source>
</evidence>
<reference evidence="2" key="1">
    <citation type="journal article" date="2019" name="Int. J. Syst. Evol. Microbiol.">
        <title>The Global Catalogue of Microorganisms (GCM) 10K type strain sequencing project: providing services to taxonomists for standard genome sequencing and annotation.</title>
        <authorList>
            <consortium name="The Broad Institute Genomics Platform"/>
            <consortium name="The Broad Institute Genome Sequencing Center for Infectious Disease"/>
            <person name="Wu L."/>
            <person name="Ma J."/>
        </authorList>
    </citation>
    <scope>NUCLEOTIDE SEQUENCE [LARGE SCALE GENOMIC DNA]</scope>
    <source>
        <strain evidence="2">CGMCC 4.7304</strain>
    </source>
</reference>
<dbReference type="Gene3D" id="1.10.10.10">
    <property type="entry name" value="Winged helix-like DNA-binding domain superfamily/Winged helix DNA-binding domain"/>
    <property type="match status" value="1"/>
</dbReference>
<dbReference type="SUPFAM" id="SSF88659">
    <property type="entry name" value="Sigma3 and sigma4 domains of RNA polymerase sigma factors"/>
    <property type="match status" value="1"/>
</dbReference>
<keyword evidence="2" id="KW-1185">Reference proteome</keyword>
<dbReference type="RefSeq" id="WP_344139745.1">
    <property type="nucleotide sequence ID" value="NZ_BAAAQI010000001.1"/>
</dbReference>
<dbReference type="EMBL" id="JBHSIY010000006">
    <property type="protein sequence ID" value="MFC4866281.1"/>
    <property type="molecule type" value="Genomic_DNA"/>
</dbReference>
<dbReference type="InterPro" id="IPR013324">
    <property type="entry name" value="RNA_pol_sigma_r3/r4-like"/>
</dbReference>
<organism evidence="1 2">
    <name type="scientific">Streptomonospora arabica</name>
    <dbReference type="NCBI Taxonomy" id="412417"/>
    <lineage>
        <taxon>Bacteria</taxon>
        <taxon>Bacillati</taxon>
        <taxon>Actinomycetota</taxon>
        <taxon>Actinomycetes</taxon>
        <taxon>Streptosporangiales</taxon>
        <taxon>Nocardiopsidaceae</taxon>
        <taxon>Streptomonospora</taxon>
    </lineage>
</organism>
<comment type="caution">
    <text evidence="1">The sequence shown here is derived from an EMBL/GenBank/DDBJ whole genome shotgun (WGS) entry which is preliminary data.</text>
</comment>
<dbReference type="InterPro" id="IPR036388">
    <property type="entry name" value="WH-like_DNA-bd_sf"/>
</dbReference>
<proteinExistence type="predicted"/>
<evidence type="ECO:0008006" key="3">
    <source>
        <dbReference type="Google" id="ProtNLM"/>
    </source>
</evidence>
<gene>
    <name evidence="1" type="ORF">ACFPCZ_06535</name>
</gene>
<name>A0ABV9SK53_9ACTN</name>
<accession>A0ABV9SK53</accession>